<dbReference type="AlphaFoldDB" id="A0A1Y5Q7A2"/>
<dbReference type="EMBL" id="FLTS01000001">
    <property type="protein sequence ID" value="SBV36746.1"/>
    <property type="molecule type" value="Genomic_DNA"/>
</dbReference>
<proteinExistence type="predicted"/>
<reference evidence="1" key="1">
    <citation type="submission" date="2016-03" db="EMBL/GenBank/DDBJ databases">
        <authorList>
            <person name="Ploux O."/>
        </authorList>
    </citation>
    <scope>NUCLEOTIDE SEQUENCE</scope>
    <source>
        <strain evidence="1">UC10</strain>
    </source>
</reference>
<sequence>MHEQAFAAFIRNPAKQAGKRTQHGYTGGAFSAVNDGVCKHSPCPLMTTTGARRYRVCRSALQREARWFPNVPT</sequence>
<evidence type="ECO:0000313" key="1">
    <source>
        <dbReference type="EMBL" id="SBV36746.1"/>
    </source>
</evidence>
<accession>A0A1Y5Q7A2</accession>
<organism evidence="1">
    <name type="scientific">uncultured Stenotrophomonas sp</name>
    <dbReference type="NCBI Taxonomy" id="165438"/>
    <lineage>
        <taxon>Bacteria</taxon>
        <taxon>Pseudomonadati</taxon>
        <taxon>Pseudomonadota</taxon>
        <taxon>Gammaproteobacteria</taxon>
        <taxon>Lysobacterales</taxon>
        <taxon>Lysobacteraceae</taxon>
        <taxon>Stenotrophomonas</taxon>
        <taxon>environmental samples</taxon>
    </lineage>
</organism>
<protein>
    <submittedName>
        <fullName evidence="1">Uncharacterized protein</fullName>
    </submittedName>
</protein>
<gene>
    <name evidence="1" type="ORF">STPYR_11676</name>
</gene>
<name>A0A1Y5Q7A2_9GAMM</name>